<reference evidence="2 3" key="1">
    <citation type="submission" date="2024-04" db="EMBL/GenBank/DDBJ databases">
        <title>Draft genome sequence of Thalassolituus maritimus NBRC 116585.</title>
        <authorList>
            <person name="Miyakawa T."/>
            <person name="Kusuya Y."/>
            <person name="Miura T."/>
        </authorList>
    </citation>
    <scope>NUCLEOTIDE SEQUENCE [LARGE SCALE GENOMIC DNA]</scope>
    <source>
        <strain evidence="2 3">5NW40-0001</strain>
    </source>
</reference>
<dbReference type="RefSeq" id="WP_353293362.1">
    <property type="nucleotide sequence ID" value="NZ_BAABWH010000001.1"/>
</dbReference>
<evidence type="ECO:0000313" key="3">
    <source>
        <dbReference type="Proteomes" id="UP001481413"/>
    </source>
</evidence>
<protein>
    <recommendedName>
        <fullName evidence="4">MSHA biogenesis protein MshO</fullName>
    </recommendedName>
</protein>
<gene>
    <name evidence="2" type="ORF">NBRC116585_05510</name>
</gene>
<keyword evidence="1" id="KW-0812">Transmembrane</keyword>
<dbReference type="PROSITE" id="PS00409">
    <property type="entry name" value="PROKAR_NTER_METHYL"/>
    <property type="match status" value="1"/>
</dbReference>
<keyword evidence="3" id="KW-1185">Reference proteome</keyword>
<name>A0ABP9ZWF9_9GAMM</name>
<proteinExistence type="predicted"/>
<organism evidence="2 3">
    <name type="scientific">Thalassolituus maritimus</name>
    <dbReference type="NCBI Taxonomy" id="484498"/>
    <lineage>
        <taxon>Bacteria</taxon>
        <taxon>Pseudomonadati</taxon>
        <taxon>Pseudomonadota</taxon>
        <taxon>Gammaproteobacteria</taxon>
        <taxon>Oceanospirillales</taxon>
        <taxon>Oceanospirillaceae</taxon>
        <taxon>Thalassolituus</taxon>
    </lineage>
</organism>
<feature type="transmembrane region" description="Helical" evidence="1">
    <location>
        <begin position="21"/>
        <end position="39"/>
    </location>
</feature>
<keyword evidence="1" id="KW-0472">Membrane</keyword>
<dbReference type="Pfam" id="PF07963">
    <property type="entry name" value="N_methyl"/>
    <property type="match status" value="1"/>
</dbReference>
<evidence type="ECO:0008006" key="4">
    <source>
        <dbReference type="Google" id="ProtNLM"/>
    </source>
</evidence>
<dbReference type="NCBIfam" id="TIGR02532">
    <property type="entry name" value="IV_pilin_GFxxxE"/>
    <property type="match status" value="1"/>
</dbReference>
<dbReference type="Proteomes" id="UP001481413">
    <property type="component" value="Unassembled WGS sequence"/>
</dbReference>
<comment type="caution">
    <text evidence="2">The sequence shown here is derived from an EMBL/GenBank/DDBJ whole genome shotgun (WGS) entry which is preliminary data.</text>
</comment>
<dbReference type="InterPro" id="IPR012902">
    <property type="entry name" value="N_methyl_site"/>
</dbReference>
<sequence length="274" mass="29423">MIFPLVKQGLLRQRGFTLVELVMTMVVATVLATVSVQFIRSSSEGFIASNGRQQLASAGYVVNEQISRALRDALPGSIRTTADNLCVEFMPVVAASMYTDLSVGSDITSFRAAPYSVSQAASGYVSVYPISSANLYAQNDPGPITPDIGSVPAGNVVVDVTLATGHTFPADSPERRYYLSSAPETICQDGAYLYRYRGYGFISDVANLKAALPTNFAGGRSVLAFPLQANSMTFRFQNPTLARNGLVAFEYILQHPTTGETLTLGQQVRVVNVP</sequence>
<dbReference type="EMBL" id="BAABWH010000001">
    <property type="protein sequence ID" value="GAA6144434.1"/>
    <property type="molecule type" value="Genomic_DNA"/>
</dbReference>
<evidence type="ECO:0000313" key="2">
    <source>
        <dbReference type="EMBL" id="GAA6144434.1"/>
    </source>
</evidence>
<accession>A0ABP9ZWF9</accession>
<evidence type="ECO:0000256" key="1">
    <source>
        <dbReference type="SAM" id="Phobius"/>
    </source>
</evidence>
<keyword evidence="1" id="KW-1133">Transmembrane helix</keyword>